<dbReference type="AlphaFoldDB" id="D2TW13"/>
<dbReference type="InterPro" id="IPR055346">
    <property type="entry name" value="Fe-S_cluster_assembly_SufBD"/>
</dbReference>
<accession>D2TW13</accession>
<sequence length="465" mass="52610">MFMFSIKVKLLNQVILHWPKNWRYKAMAGLLTNSEKAEKQRQVTLLNKQALKSFAALFYASKRANEKQAQAYWQQVEKIGFPFFRHEEWHYTPLAKVLSAQYQLSNDSVNPMTSEQLRQLAIATDGWQIVLFNGWLIPTLSSDNFGPYQIQMIDTLAQPQTPIVNDEIFLYLTESLAAQPLLIKLAANQQVEKPLYILNITSGSNRADYVNTSHYRYHLEIGANCKSQVIEHFVSIDDKPHLTGSRLTANIGDNSHFSHIKLSVENNQSNHFAHNDILSGRDSQIKSSGIFIGSALLRHHTSVKLNGAGSRLALNSLLLPQNREIVDSRTYLEHNQPFCKSRQLHKTIAQDESKAVFNGMIKVAPPALKTDGQMTNNNLLLGKYAEIDTKPQLEIYADDVKCSHGATVGRIDDEQLFYLRSRGIHLNDAKHMIMVAFAAEVIEAIDNEEISNKVMDIIQQRLAGI</sequence>
<dbReference type="PANTHER" id="PTHR43575:SF1">
    <property type="entry name" value="PROTEIN ABCI7, CHLOROPLASTIC"/>
    <property type="match status" value="1"/>
</dbReference>
<dbReference type="GO" id="GO:0016226">
    <property type="term" value="P:iron-sulfur cluster assembly"/>
    <property type="evidence" value="ECO:0007669"/>
    <property type="project" value="InterPro"/>
</dbReference>
<dbReference type="SUPFAM" id="SSF101960">
    <property type="entry name" value="Stabilizer of iron transporter SufD"/>
    <property type="match status" value="1"/>
</dbReference>
<dbReference type="NCBIfam" id="TIGR01981">
    <property type="entry name" value="sufD"/>
    <property type="match status" value="1"/>
</dbReference>
<reference evidence="2" key="1">
    <citation type="journal article" date="2010" name="Insect Mol. Biol.">
        <title>The draft genome sequence of Arsenophonus nasoniae, son-killer bacterium of Nasonia vitripennis, reveals genes associated with virulence and symbiosis.</title>
        <authorList>
            <person name="Wilkes T."/>
            <person name="Darby A.C."/>
            <person name="Choi J."/>
            <person name="Colborne J.K."/>
            <person name="Werren J.H."/>
            <person name="Hurst G.D.D."/>
        </authorList>
    </citation>
    <scope>NUCLEOTIDE SEQUENCE</scope>
</reference>
<dbReference type="InterPro" id="IPR011542">
    <property type="entry name" value="SUF_FeS_clus_asmbl_SufD"/>
</dbReference>
<dbReference type="InterPro" id="IPR037284">
    <property type="entry name" value="SUF_FeS_clus_asmbl_SufBD_sf"/>
</dbReference>
<dbReference type="Pfam" id="PF01458">
    <property type="entry name" value="SUFBD_core"/>
    <property type="match status" value="1"/>
</dbReference>
<dbReference type="InterPro" id="IPR000825">
    <property type="entry name" value="SUF_FeS_clus_asmbl_SufBD_core"/>
</dbReference>
<organism evidence="2">
    <name type="scientific">Arsenophonus nasoniae</name>
    <name type="common">son-killer infecting Nasonia vitripennis</name>
    <dbReference type="NCBI Taxonomy" id="638"/>
    <lineage>
        <taxon>Bacteria</taxon>
        <taxon>Pseudomonadati</taxon>
        <taxon>Pseudomonadota</taxon>
        <taxon>Gammaproteobacteria</taxon>
        <taxon>Enterobacterales</taxon>
        <taxon>Morganellaceae</taxon>
        <taxon>Arsenophonus</taxon>
    </lineage>
</organism>
<gene>
    <name evidence="2" type="primary">sufD</name>
    <name evidence="2" type="ORF">ARN_02230</name>
</gene>
<evidence type="ECO:0000313" key="2">
    <source>
        <dbReference type="EMBL" id="CBA71544.1"/>
    </source>
</evidence>
<name>D2TW13_9GAMM</name>
<protein>
    <submittedName>
        <fullName evidence="2">Cysteine desulfurase activator complex subunit</fullName>
    </submittedName>
</protein>
<evidence type="ECO:0000259" key="1">
    <source>
        <dbReference type="Pfam" id="PF01458"/>
    </source>
</evidence>
<dbReference type="EMBL" id="FN545155">
    <property type="protein sequence ID" value="CBA71544.1"/>
    <property type="molecule type" value="Genomic_DNA"/>
</dbReference>
<feature type="domain" description="SUF system FeS cluster assembly SufBD core" evidence="1">
    <location>
        <begin position="211"/>
        <end position="437"/>
    </location>
</feature>
<proteinExistence type="predicted"/>
<dbReference type="NCBIfam" id="NF008194">
    <property type="entry name" value="PRK10948.1"/>
    <property type="match status" value="1"/>
</dbReference>
<dbReference type="PANTHER" id="PTHR43575">
    <property type="entry name" value="PROTEIN ABCI7, CHLOROPLASTIC"/>
    <property type="match status" value="1"/>
</dbReference>